<proteinExistence type="predicted"/>
<feature type="compositionally biased region" description="Polar residues" evidence="1">
    <location>
        <begin position="8"/>
        <end position="20"/>
    </location>
</feature>
<dbReference type="Proteomes" id="UP000241394">
    <property type="component" value="Chromosome LG10"/>
</dbReference>
<dbReference type="PANTHER" id="PTHR34193:SF1">
    <property type="entry name" value="EXPRESSED PROTEIN"/>
    <property type="match status" value="1"/>
</dbReference>
<dbReference type="OrthoDB" id="776574at2759"/>
<dbReference type="InParanoid" id="A0A2R6R2I3"/>
<reference evidence="3" key="2">
    <citation type="journal article" date="2018" name="BMC Genomics">
        <title>A manually annotated Actinidia chinensis var. chinensis (kiwifruit) genome highlights the challenges associated with draft genomes and gene prediction in plants.</title>
        <authorList>
            <person name="Pilkington S.M."/>
            <person name="Crowhurst R."/>
            <person name="Hilario E."/>
            <person name="Nardozza S."/>
            <person name="Fraser L."/>
            <person name="Peng Y."/>
            <person name="Gunaseelan K."/>
            <person name="Simpson R."/>
            <person name="Tahir J."/>
            <person name="Deroles S.C."/>
            <person name="Templeton K."/>
            <person name="Luo Z."/>
            <person name="Davy M."/>
            <person name="Cheng C."/>
            <person name="McNeilage M."/>
            <person name="Scaglione D."/>
            <person name="Liu Y."/>
            <person name="Zhang Q."/>
            <person name="Datson P."/>
            <person name="De Silva N."/>
            <person name="Gardiner S.E."/>
            <person name="Bassett H."/>
            <person name="Chagne D."/>
            <person name="McCallum J."/>
            <person name="Dzierzon H."/>
            <person name="Deng C."/>
            <person name="Wang Y.Y."/>
            <person name="Barron L."/>
            <person name="Manako K."/>
            <person name="Bowen J."/>
            <person name="Foster T.M."/>
            <person name="Erridge Z.A."/>
            <person name="Tiffin H."/>
            <person name="Waite C.N."/>
            <person name="Davies K.M."/>
            <person name="Grierson E.P."/>
            <person name="Laing W.A."/>
            <person name="Kirk R."/>
            <person name="Chen X."/>
            <person name="Wood M."/>
            <person name="Montefiori M."/>
            <person name="Brummell D.A."/>
            <person name="Schwinn K.E."/>
            <person name="Catanach A."/>
            <person name="Fullerton C."/>
            <person name="Li D."/>
            <person name="Meiyalaghan S."/>
            <person name="Nieuwenhuizen N."/>
            <person name="Read N."/>
            <person name="Prakash R."/>
            <person name="Hunter D."/>
            <person name="Zhang H."/>
            <person name="McKenzie M."/>
            <person name="Knabel M."/>
            <person name="Harris A."/>
            <person name="Allan A.C."/>
            <person name="Gleave A."/>
            <person name="Chen A."/>
            <person name="Janssen B.J."/>
            <person name="Plunkett B."/>
            <person name="Ampomah-Dwamena C."/>
            <person name="Voogd C."/>
            <person name="Leif D."/>
            <person name="Lafferty D."/>
            <person name="Souleyre E.J.F."/>
            <person name="Varkonyi-Gasic E."/>
            <person name="Gambi F."/>
            <person name="Hanley J."/>
            <person name="Yao J.L."/>
            <person name="Cheung J."/>
            <person name="David K.M."/>
            <person name="Warren B."/>
            <person name="Marsh K."/>
            <person name="Snowden K.C."/>
            <person name="Lin-Wang K."/>
            <person name="Brian L."/>
            <person name="Martinez-Sanchez M."/>
            <person name="Wang M."/>
            <person name="Ileperuma N."/>
            <person name="Macnee N."/>
            <person name="Campin R."/>
            <person name="McAtee P."/>
            <person name="Drummond R.S.M."/>
            <person name="Espley R.V."/>
            <person name="Ireland H.S."/>
            <person name="Wu R."/>
            <person name="Atkinson R.G."/>
            <person name="Karunairetnam S."/>
            <person name="Bulley S."/>
            <person name="Chunkath S."/>
            <person name="Hanley Z."/>
            <person name="Storey R."/>
            <person name="Thrimawithana A.H."/>
            <person name="Thomson S."/>
            <person name="David C."/>
            <person name="Testolin R."/>
            <person name="Huang H."/>
            <person name="Hellens R.P."/>
            <person name="Schaffer R.J."/>
        </authorList>
    </citation>
    <scope>NUCLEOTIDE SEQUENCE [LARGE SCALE GENOMIC DNA]</scope>
    <source>
        <strain evidence="3">cv. Red5</strain>
    </source>
</reference>
<feature type="compositionally biased region" description="Low complexity" evidence="1">
    <location>
        <begin position="208"/>
        <end position="219"/>
    </location>
</feature>
<evidence type="ECO:0000256" key="1">
    <source>
        <dbReference type="SAM" id="MobiDB-lite"/>
    </source>
</evidence>
<feature type="region of interest" description="Disordered" evidence="1">
    <location>
        <begin position="1"/>
        <end position="94"/>
    </location>
</feature>
<keyword evidence="3" id="KW-1185">Reference proteome</keyword>
<accession>A0A2R6R2I3</accession>
<feature type="region of interest" description="Disordered" evidence="1">
    <location>
        <begin position="185"/>
        <end position="245"/>
    </location>
</feature>
<dbReference type="OMA" id="PCYDYFG"/>
<feature type="compositionally biased region" description="Polar residues" evidence="1">
    <location>
        <begin position="42"/>
        <end position="55"/>
    </location>
</feature>
<dbReference type="FunCoup" id="A0A2R6R2I3">
    <property type="interactions" value="487"/>
</dbReference>
<reference evidence="2 3" key="1">
    <citation type="submission" date="2017-07" db="EMBL/GenBank/DDBJ databases">
        <title>An improved, manually edited Actinidia chinensis var. chinensis (kiwifruit) genome highlights the challenges associated with draft genomes and gene prediction in plants.</title>
        <authorList>
            <person name="Pilkington S."/>
            <person name="Crowhurst R."/>
            <person name="Hilario E."/>
            <person name="Nardozza S."/>
            <person name="Fraser L."/>
            <person name="Peng Y."/>
            <person name="Gunaseelan K."/>
            <person name="Simpson R."/>
            <person name="Tahir J."/>
            <person name="Deroles S."/>
            <person name="Templeton K."/>
            <person name="Luo Z."/>
            <person name="Davy M."/>
            <person name="Cheng C."/>
            <person name="Mcneilage M."/>
            <person name="Scaglione D."/>
            <person name="Liu Y."/>
            <person name="Zhang Q."/>
            <person name="Datson P."/>
            <person name="De Silva N."/>
            <person name="Gardiner S."/>
            <person name="Bassett H."/>
            <person name="Chagne D."/>
            <person name="Mccallum J."/>
            <person name="Dzierzon H."/>
            <person name="Deng C."/>
            <person name="Wang Y.-Y."/>
            <person name="Barron N."/>
            <person name="Manako K."/>
            <person name="Bowen J."/>
            <person name="Foster T."/>
            <person name="Erridge Z."/>
            <person name="Tiffin H."/>
            <person name="Waite C."/>
            <person name="Davies K."/>
            <person name="Grierson E."/>
            <person name="Laing W."/>
            <person name="Kirk R."/>
            <person name="Chen X."/>
            <person name="Wood M."/>
            <person name="Montefiori M."/>
            <person name="Brummell D."/>
            <person name="Schwinn K."/>
            <person name="Catanach A."/>
            <person name="Fullerton C."/>
            <person name="Li D."/>
            <person name="Meiyalaghan S."/>
            <person name="Nieuwenhuizen N."/>
            <person name="Read N."/>
            <person name="Prakash R."/>
            <person name="Hunter D."/>
            <person name="Zhang H."/>
            <person name="Mckenzie M."/>
            <person name="Knabel M."/>
            <person name="Harris A."/>
            <person name="Allan A."/>
            <person name="Chen A."/>
            <person name="Janssen B."/>
            <person name="Plunkett B."/>
            <person name="Dwamena C."/>
            <person name="Voogd C."/>
            <person name="Leif D."/>
            <person name="Lafferty D."/>
            <person name="Souleyre E."/>
            <person name="Varkonyi-Gasic E."/>
            <person name="Gambi F."/>
            <person name="Hanley J."/>
            <person name="Yao J.-L."/>
            <person name="Cheung J."/>
            <person name="David K."/>
            <person name="Warren B."/>
            <person name="Marsh K."/>
            <person name="Snowden K."/>
            <person name="Lin-Wang K."/>
            <person name="Brian L."/>
            <person name="Martinez-Sanchez M."/>
            <person name="Wang M."/>
            <person name="Ileperuma N."/>
            <person name="Macnee N."/>
            <person name="Campin R."/>
            <person name="Mcatee P."/>
            <person name="Drummond R."/>
            <person name="Espley R."/>
            <person name="Ireland H."/>
            <person name="Wu R."/>
            <person name="Atkinson R."/>
            <person name="Karunairetnam S."/>
            <person name="Bulley S."/>
            <person name="Chunkath S."/>
            <person name="Hanley Z."/>
            <person name="Storey R."/>
            <person name="Thrimawithana A."/>
            <person name="Thomson S."/>
            <person name="David C."/>
            <person name="Testolin R."/>
        </authorList>
    </citation>
    <scope>NUCLEOTIDE SEQUENCE [LARGE SCALE GENOMIC DNA]</scope>
    <source>
        <strain evidence="3">cv. Red5</strain>
        <tissue evidence="2">Young leaf</tissue>
    </source>
</reference>
<sequence>MFDPRSQPPSNNKSIPTQEINHNKNHFRSSSPMSFGSRARRTAQNYENYRNSHSGGLQFRGENTEDESGFSSPPLWATSPPMSPQRNYHTLSPNSRSQAIARGQWELMEMVKTLPESCYELSLKDLVQHPRVNDVGDKILIRRQESKRNEGKAEMMRSRSMENGGLLIKMVFPFSLRSIKKKKKKETTISSCARVSPRPEAASKRVDSGSSSGSSSRSNSIRHKSGCSPGCWPFPLRNKIKKTSK</sequence>
<dbReference type="PANTHER" id="PTHR34193">
    <property type="entry name" value="OS11G0199801 PROTEIN"/>
    <property type="match status" value="1"/>
</dbReference>
<feature type="compositionally biased region" description="Polar residues" evidence="1">
    <location>
        <begin position="84"/>
        <end position="94"/>
    </location>
</feature>
<evidence type="ECO:0000313" key="2">
    <source>
        <dbReference type="EMBL" id="PSS19463.1"/>
    </source>
</evidence>
<dbReference type="EMBL" id="NKQK01000010">
    <property type="protein sequence ID" value="PSS19463.1"/>
    <property type="molecule type" value="Genomic_DNA"/>
</dbReference>
<name>A0A2R6R2I3_ACTCC</name>
<dbReference type="STRING" id="1590841.A0A2R6R2I3"/>
<comment type="caution">
    <text evidence="2">The sequence shown here is derived from an EMBL/GenBank/DDBJ whole genome shotgun (WGS) entry which is preliminary data.</text>
</comment>
<organism evidence="2 3">
    <name type="scientific">Actinidia chinensis var. chinensis</name>
    <name type="common">Chinese soft-hair kiwi</name>
    <dbReference type="NCBI Taxonomy" id="1590841"/>
    <lineage>
        <taxon>Eukaryota</taxon>
        <taxon>Viridiplantae</taxon>
        <taxon>Streptophyta</taxon>
        <taxon>Embryophyta</taxon>
        <taxon>Tracheophyta</taxon>
        <taxon>Spermatophyta</taxon>
        <taxon>Magnoliopsida</taxon>
        <taxon>eudicotyledons</taxon>
        <taxon>Gunneridae</taxon>
        <taxon>Pentapetalae</taxon>
        <taxon>asterids</taxon>
        <taxon>Ericales</taxon>
        <taxon>Actinidiaceae</taxon>
        <taxon>Actinidia</taxon>
    </lineage>
</organism>
<evidence type="ECO:0000313" key="3">
    <source>
        <dbReference type="Proteomes" id="UP000241394"/>
    </source>
</evidence>
<dbReference type="Gramene" id="PSS19463">
    <property type="protein sequence ID" value="PSS19463"/>
    <property type="gene ID" value="CEY00_Acc11553"/>
</dbReference>
<dbReference type="AlphaFoldDB" id="A0A2R6R2I3"/>
<protein>
    <submittedName>
        <fullName evidence="2">Neither inactivation nor afterpotential protein like</fullName>
    </submittedName>
</protein>
<gene>
    <name evidence="2" type="ORF">CEY00_Acc11553</name>
</gene>